<organism evidence="3 4">
    <name type="scientific">Pseudocohnilembus persalinus</name>
    <name type="common">Ciliate</name>
    <dbReference type="NCBI Taxonomy" id="266149"/>
    <lineage>
        <taxon>Eukaryota</taxon>
        <taxon>Sar</taxon>
        <taxon>Alveolata</taxon>
        <taxon>Ciliophora</taxon>
        <taxon>Intramacronucleata</taxon>
        <taxon>Oligohymenophorea</taxon>
        <taxon>Scuticociliatia</taxon>
        <taxon>Philasterida</taxon>
        <taxon>Pseudocohnilembidae</taxon>
        <taxon>Pseudocohnilembus</taxon>
    </lineage>
</organism>
<dbReference type="Gene3D" id="3.40.50.1000">
    <property type="entry name" value="HAD superfamily/HAD-like"/>
    <property type="match status" value="1"/>
</dbReference>
<dbReference type="CDD" id="cd07521">
    <property type="entry name" value="HAD_FCP1-like"/>
    <property type="match status" value="1"/>
</dbReference>
<dbReference type="InterPro" id="IPR050365">
    <property type="entry name" value="TIM50"/>
</dbReference>
<feature type="region of interest" description="Disordered" evidence="1">
    <location>
        <begin position="573"/>
        <end position="601"/>
    </location>
</feature>
<dbReference type="Pfam" id="PF03031">
    <property type="entry name" value="NIF"/>
    <property type="match status" value="1"/>
</dbReference>
<feature type="compositionally biased region" description="Polar residues" evidence="1">
    <location>
        <begin position="178"/>
        <end position="190"/>
    </location>
</feature>
<dbReference type="NCBIfam" id="TIGR02251">
    <property type="entry name" value="HIF-SF_euk"/>
    <property type="match status" value="1"/>
</dbReference>
<dbReference type="Proteomes" id="UP000054937">
    <property type="component" value="Unassembled WGS sequence"/>
</dbReference>
<feature type="region of interest" description="Disordered" evidence="1">
    <location>
        <begin position="710"/>
        <end position="741"/>
    </location>
</feature>
<sequence>MKYTQSQKQKLEAVFVLPSRLQKYSSTKSGNFSHNYQSHSKLQPNYQPEKILSPNSNSLTHLKNKKQKSDEQKYQSTQVNLLNQRKKSPYKEISQVNNIPQSQQLQSYKNQSQTEELQQVKIAQNNQSQENQKNVFCTQKNEDKKLRNQNISINNSYINNESIILGKNSQKQKRTSLKQKPNSNQSNNIPKQDEKYQKDVLLTIQTQKNEIFLNSQNDSFELKEIIQEPIKWQKENVESNNYNSSAYIQNLNADQIKLNRLNTNQYDNINLNKISQQIHENKSEKYDIASKPTSFQDQANQLTNLSIKKRNSNFITDRFTQLSFKNKSSDNSFNNSKLDQNDFQDFQSQNKSLDFSNILNRQIIQLKNQLSQLDKIHRPLALQNNKQSIQSNSQKNTYREIKSAEKTFKNQFFLQDPVITNYQQNNLRQQTQSGEQNQEFEQNVSLICEKSNQIFQNQRQNKNQNNDYKNSSTYQQNEVEKQFINIQKQQISKNIQSQTSDQNSLQDNVELTNLNSSFVNQINQKPNFFKGSNNSIQSKENIQKIQSLSVDQNKNNVLDNILHQNYLIDIKQKTQKTDQNSKNTNEKINSNNNISKNQQSKIQIQNPKSNNYNTKNIQAQQQQFNNSQDYTEKTTIIINSIHQLKQNNNYKQKNAQQGENSVFSDNIDEDETTLQLNNSSSFKNSLNDHTSSNQYQNQNYDQIIVENESDQNNNPSLMHKQQFKKQLTEHQSNQCLEENEDDIKSNGKHQIIHSPFVFFINKNIFQICKQYNFQIIDILDTEPEIGSGFVSKYPKVKQIMQKISDHQIKPMVQFNKNEMKIIKSIKNYEQLLKNYVFETSYSIHEFLGTNHKQTEQSYKKYRNALNNIYIVPDIKPLQPESKVKYTLVLDMDETLIHCLGTKEKKNDKFQISELVIIRPYVHQFLEILSKYYEIIIFTAAIQHYADSVIDLILDPEQKFISHRFYREHCKIYESKKEGKLRVKDITQLNRDMDKILIMDDKEENLLFQQDNGILVSAWEGDSEDSLLYQLTGFLKSIVEQSGDVRKAIQQLKLNSMKQQN</sequence>
<dbReference type="FunFam" id="3.40.50.1000:FF:000184">
    <property type="entry name" value="Uncharacterized protein"/>
    <property type="match status" value="1"/>
</dbReference>
<evidence type="ECO:0000313" key="4">
    <source>
        <dbReference type="Proteomes" id="UP000054937"/>
    </source>
</evidence>
<dbReference type="EMBL" id="LDAU01000131">
    <property type="protein sequence ID" value="KRX03509.1"/>
    <property type="molecule type" value="Genomic_DNA"/>
</dbReference>
<feature type="domain" description="FCP1 homology" evidence="2">
    <location>
        <begin position="880"/>
        <end position="1037"/>
    </location>
</feature>
<dbReference type="SUPFAM" id="SSF56784">
    <property type="entry name" value="HAD-like"/>
    <property type="match status" value="1"/>
</dbReference>
<evidence type="ECO:0000256" key="1">
    <source>
        <dbReference type="SAM" id="MobiDB-lite"/>
    </source>
</evidence>
<dbReference type="InterPro" id="IPR023214">
    <property type="entry name" value="HAD_sf"/>
</dbReference>
<dbReference type="OrthoDB" id="277011at2759"/>
<reference evidence="3 4" key="1">
    <citation type="journal article" date="2015" name="Sci. Rep.">
        <title>Genome of the facultative scuticociliatosis pathogen Pseudocohnilembus persalinus provides insight into its virulence through horizontal gene transfer.</title>
        <authorList>
            <person name="Xiong J."/>
            <person name="Wang G."/>
            <person name="Cheng J."/>
            <person name="Tian M."/>
            <person name="Pan X."/>
            <person name="Warren A."/>
            <person name="Jiang C."/>
            <person name="Yuan D."/>
            <person name="Miao W."/>
        </authorList>
    </citation>
    <scope>NUCLEOTIDE SEQUENCE [LARGE SCALE GENOMIC DNA]</scope>
    <source>
        <strain evidence="3">36N120E</strain>
    </source>
</reference>
<dbReference type="PANTHER" id="PTHR12210">
    <property type="entry name" value="DULLARD PROTEIN PHOSPHATASE"/>
    <property type="match status" value="1"/>
</dbReference>
<keyword evidence="4" id="KW-1185">Reference proteome</keyword>
<dbReference type="SMART" id="SM00577">
    <property type="entry name" value="CPDc"/>
    <property type="match status" value="1"/>
</dbReference>
<evidence type="ECO:0000313" key="3">
    <source>
        <dbReference type="EMBL" id="KRX03509.1"/>
    </source>
</evidence>
<evidence type="ECO:0000259" key="2">
    <source>
        <dbReference type="PROSITE" id="PS50969"/>
    </source>
</evidence>
<feature type="compositionally biased region" description="Low complexity" evidence="1">
    <location>
        <begin position="580"/>
        <end position="601"/>
    </location>
</feature>
<feature type="region of interest" description="Disordered" evidence="1">
    <location>
        <begin position="168"/>
        <end position="194"/>
    </location>
</feature>
<feature type="compositionally biased region" description="Polar residues" evidence="1">
    <location>
        <begin position="25"/>
        <end position="46"/>
    </location>
</feature>
<accession>A0A0V0QNJ1</accession>
<dbReference type="InterPro" id="IPR036412">
    <property type="entry name" value="HAD-like_sf"/>
</dbReference>
<dbReference type="InterPro" id="IPR004274">
    <property type="entry name" value="FCP1_dom"/>
</dbReference>
<feature type="region of interest" description="Disordered" evidence="1">
    <location>
        <begin position="25"/>
        <end position="74"/>
    </location>
</feature>
<dbReference type="InterPro" id="IPR011948">
    <property type="entry name" value="Dullard_phosphatase"/>
</dbReference>
<protein>
    <submittedName>
        <fullName evidence="3">HAD-like domain</fullName>
    </submittedName>
</protein>
<dbReference type="InParanoid" id="A0A0V0QNJ1"/>
<proteinExistence type="predicted"/>
<name>A0A0V0QNJ1_PSEPJ</name>
<comment type="caution">
    <text evidence="3">The sequence shown here is derived from an EMBL/GenBank/DDBJ whole genome shotgun (WGS) entry which is preliminary data.</text>
</comment>
<dbReference type="GO" id="GO:0016791">
    <property type="term" value="F:phosphatase activity"/>
    <property type="evidence" value="ECO:0007669"/>
    <property type="project" value="InterPro"/>
</dbReference>
<gene>
    <name evidence="3" type="ORF">PPERSA_02888</name>
</gene>
<dbReference type="AlphaFoldDB" id="A0A0V0QNJ1"/>
<dbReference type="PROSITE" id="PS50969">
    <property type="entry name" value="FCP1"/>
    <property type="match status" value="1"/>
</dbReference>